<evidence type="ECO:0000313" key="5">
    <source>
        <dbReference type="Proteomes" id="UP001589776"/>
    </source>
</evidence>
<dbReference type="PROSITE" id="PS52050">
    <property type="entry name" value="WYL"/>
    <property type="match status" value="1"/>
</dbReference>
<dbReference type="InterPro" id="IPR028349">
    <property type="entry name" value="PafC-like"/>
</dbReference>
<keyword evidence="5" id="KW-1185">Reference proteome</keyword>
<dbReference type="Gene3D" id="1.10.10.10">
    <property type="entry name" value="Winged helix-like DNA-binding domain superfamily/Winged helix DNA-binding domain"/>
    <property type="match status" value="1"/>
</dbReference>
<keyword evidence="2" id="KW-0804">Transcription</keyword>
<dbReference type="InterPro" id="IPR013196">
    <property type="entry name" value="HTH_11"/>
</dbReference>
<sequence>MHKAQRLIQLIMLVNEKKAFTVAELARECGVSRRTMLRDLMELSELGVPLYSEVGAAGGYRVLKETVLPPISFTESEALAMFFAAQSLQGYTSLPFENEAESALAKFYRHLPTHIRVRIDRMKQRLLFYVPTRPVQTPCLYELLEAALEQRTVRIRYASGKGQGERVIAPAGLYAMNGLWYCQAYHYDSESYRVYRADRVLHVERSEPPGPVPEHVPPIDKWPTLPADEGPRLPLEVSLTREGVRRCQADPWLGPALHLQPDGSGRVSAQMPASYLAWAVGFFMGLGMDAHVHEPRELRSALVKQLKQLVDQYTTVGGEA</sequence>
<dbReference type="PANTHER" id="PTHR34580:SF9">
    <property type="entry name" value="SLL5097 PROTEIN"/>
    <property type="match status" value="1"/>
</dbReference>
<dbReference type="PROSITE" id="PS51000">
    <property type="entry name" value="HTH_DEOR_2"/>
    <property type="match status" value="1"/>
</dbReference>
<dbReference type="EMBL" id="JBHLWN010000056">
    <property type="protein sequence ID" value="MFC0213578.1"/>
    <property type="molecule type" value="Genomic_DNA"/>
</dbReference>
<dbReference type="InterPro" id="IPR026881">
    <property type="entry name" value="WYL_dom"/>
</dbReference>
<evidence type="ECO:0000313" key="4">
    <source>
        <dbReference type="EMBL" id="MFC0213578.1"/>
    </source>
</evidence>
<accession>A0ABV6DLQ2</accession>
<dbReference type="InterPro" id="IPR036390">
    <property type="entry name" value="WH_DNA-bd_sf"/>
</dbReference>
<dbReference type="InterPro" id="IPR036388">
    <property type="entry name" value="WH-like_DNA-bd_sf"/>
</dbReference>
<protein>
    <submittedName>
        <fullName evidence="4">Helix-turn-helix transcriptional regulator</fullName>
    </submittedName>
</protein>
<dbReference type="InterPro" id="IPR001034">
    <property type="entry name" value="DeoR_HTH"/>
</dbReference>
<dbReference type="RefSeq" id="WP_377470892.1">
    <property type="nucleotide sequence ID" value="NZ_JBHLWN010000056.1"/>
</dbReference>
<organism evidence="4 5">
    <name type="scientific">Paenibacillus chartarius</name>
    <dbReference type="NCBI Taxonomy" id="747481"/>
    <lineage>
        <taxon>Bacteria</taxon>
        <taxon>Bacillati</taxon>
        <taxon>Bacillota</taxon>
        <taxon>Bacilli</taxon>
        <taxon>Bacillales</taxon>
        <taxon>Paenibacillaceae</taxon>
        <taxon>Paenibacillus</taxon>
    </lineage>
</organism>
<dbReference type="InterPro" id="IPR051534">
    <property type="entry name" value="CBASS_pafABC_assoc_protein"/>
</dbReference>
<evidence type="ECO:0000256" key="1">
    <source>
        <dbReference type="ARBA" id="ARBA00023015"/>
    </source>
</evidence>
<gene>
    <name evidence="4" type="ORF">ACFFK0_14125</name>
</gene>
<dbReference type="InterPro" id="IPR057727">
    <property type="entry name" value="WCX_dom"/>
</dbReference>
<keyword evidence="1" id="KW-0805">Transcription regulation</keyword>
<feature type="domain" description="HTH deoR-type" evidence="3">
    <location>
        <begin position="3"/>
        <end position="58"/>
    </location>
</feature>
<dbReference type="SUPFAM" id="SSF46785">
    <property type="entry name" value="Winged helix' DNA-binding domain"/>
    <property type="match status" value="1"/>
</dbReference>
<name>A0ABV6DLQ2_9BACL</name>
<comment type="caution">
    <text evidence="4">The sequence shown here is derived from an EMBL/GenBank/DDBJ whole genome shotgun (WGS) entry which is preliminary data.</text>
</comment>
<reference evidence="4 5" key="1">
    <citation type="submission" date="2024-09" db="EMBL/GenBank/DDBJ databases">
        <authorList>
            <person name="Sun Q."/>
            <person name="Mori K."/>
        </authorList>
    </citation>
    <scope>NUCLEOTIDE SEQUENCE [LARGE SCALE GENOMIC DNA]</scope>
    <source>
        <strain evidence="4 5">CCM 7759</strain>
    </source>
</reference>
<evidence type="ECO:0000259" key="3">
    <source>
        <dbReference type="PROSITE" id="PS51000"/>
    </source>
</evidence>
<proteinExistence type="predicted"/>
<dbReference type="PANTHER" id="PTHR34580">
    <property type="match status" value="1"/>
</dbReference>
<evidence type="ECO:0000256" key="2">
    <source>
        <dbReference type="ARBA" id="ARBA00023163"/>
    </source>
</evidence>
<dbReference type="PIRSF" id="PIRSF016838">
    <property type="entry name" value="PafC"/>
    <property type="match status" value="1"/>
</dbReference>
<dbReference type="Pfam" id="PF25583">
    <property type="entry name" value="WCX"/>
    <property type="match status" value="1"/>
</dbReference>
<dbReference type="Pfam" id="PF08279">
    <property type="entry name" value="HTH_11"/>
    <property type="match status" value="1"/>
</dbReference>
<dbReference type="Proteomes" id="UP001589776">
    <property type="component" value="Unassembled WGS sequence"/>
</dbReference>
<dbReference type="Pfam" id="PF13280">
    <property type="entry name" value="WYL"/>
    <property type="match status" value="1"/>
</dbReference>